<dbReference type="NCBIfam" id="TIGR03317">
    <property type="entry name" value="ygfZ_signature"/>
    <property type="match status" value="1"/>
</dbReference>
<reference evidence="5 6" key="1">
    <citation type="journal article" date="2024" name="Science">
        <title>Giant polyketide synthase enzymes in the biosynthesis of giant marine polyether toxins.</title>
        <authorList>
            <person name="Fallon T.R."/>
            <person name="Shende V.V."/>
            <person name="Wierzbicki I.H."/>
            <person name="Pendleton A.L."/>
            <person name="Watervoot N.F."/>
            <person name="Auber R.P."/>
            <person name="Gonzalez D.J."/>
            <person name="Wisecaver J.H."/>
            <person name="Moore B.S."/>
        </authorList>
    </citation>
    <scope>NUCLEOTIDE SEQUENCE [LARGE SCALE GENOMIC DNA]</scope>
    <source>
        <strain evidence="5 6">12B1</strain>
    </source>
</reference>
<dbReference type="GO" id="GO:0005759">
    <property type="term" value="C:mitochondrial matrix"/>
    <property type="evidence" value="ECO:0007669"/>
    <property type="project" value="TreeGrafter"/>
</dbReference>
<accession>A0AB34IWM5</accession>
<dbReference type="Gene3D" id="2.40.30.160">
    <property type="match status" value="1"/>
</dbReference>
<evidence type="ECO:0000256" key="2">
    <source>
        <dbReference type="ARBA" id="ARBA00022946"/>
    </source>
</evidence>
<dbReference type="InterPro" id="IPR027266">
    <property type="entry name" value="TrmE/GcvT-like"/>
</dbReference>
<feature type="domain" description="CAF17 C-terminal" evidence="4">
    <location>
        <begin position="229"/>
        <end position="359"/>
    </location>
</feature>
<dbReference type="InterPro" id="IPR045179">
    <property type="entry name" value="YgfZ/GcvT"/>
</dbReference>
<dbReference type="Proteomes" id="UP001515480">
    <property type="component" value="Unassembled WGS sequence"/>
</dbReference>
<dbReference type="PANTHER" id="PTHR22602">
    <property type="entry name" value="TRANSFERASE CAF17, MITOCHONDRIAL-RELATED"/>
    <property type="match status" value="1"/>
</dbReference>
<sequence>MLALSRRLPALSSAVWHTSLPSRAVLELAGRDSRKLLQGLVTNDVEKLDEGPQFTAFLSAQGRVLYDAFLLNGKDGNVLIDVDRAVLSDMSVHLNRYKLRSKVVVRDVSHQYVVRVLCGSGLPGPAADSRRPCDGGAWADPRLPMLGYRFLQPVDDAVPMPEESVEASPVLHALQLALLGVPEGARGFPKGEEMPLENNLHALNGVSFKKGCYLGQELTARTHFRGVIRKRLLPVLDASLAESVSVALAENSLPSVPAFAHLPTYEHAIISAILSARETADSRHTGEALPVASEVSSDGMSLNDEKGKRTAQLRFFEPSLGVGLALCRLTAVKHEKLGQTLVTPRGDISLVPLRPDWWSDDMVPLSASEG</sequence>
<organism evidence="5 6">
    <name type="scientific">Prymnesium parvum</name>
    <name type="common">Toxic golden alga</name>
    <dbReference type="NCBI Taxonomy" id="97485"/>
    <lineage>
        <taxon>Eukaryota</taxon>
        <taxon>Haptista</taxon>
        <taxon>Haptophyta</taxon>
        <taxon>Prymnesiophyceae</taxon>
        <taxon>Prymnesiales</taxon>
        <taxon>Prymnesiaceae</taxon>
        <taxon>Prymnesium</taxon>
    </lineage>
</organism>
<evidence type="ECO:0000256" key="3">
    <source>
        <dbReference type="ARBA" id="ARBA00023128"/>
    </source>
</evidence>
<evidence type="ECO:0000313" key="5">
    <source>
        <dbReference type="EMBL" id="KAL1507639.1"/>
    </source>
</evidence>
<name>A0AB34IWM5_PRYPA</name>
<evidence type="ECO:0000259" key="4">
    <source>
        <dbReference type="Pfam" id="PF25455"/>
    </source>
</evidence>
<proteinExistence type="predicted"/>
<dbReference type="Gene3D" id="3.30.1360.120">
    <property type="entry name" value="Probable tRNA modification gtpase trme, domain 1"/>
    <property type="match status" value="1"/>
</dbReference>
<evidence type="ECO:0000313" key="6">
    <source>
        <dbReference type="Proteomes" id="UP001515480"/>
    </source>
</evidence>
<keyword evidence="3" id="KW-0496">Mitochondrion</keyword>
<comment type="caution">
    <text evidence="5">The sequence shown here is derived from an EMBL/GenBank/DDBJ whole genome shotgun (WGS) entry which is preliminary data.</text>
</comment>
<dbReference type="GO" id="GO:0016226">
    <property type="term" value="P:iron-sulfur cluster assembly"/>
    <property type="evidence" value="ECO:0007669"/>
    <property type="project" value="TreeGrafter"/>
</dbReference>
<dbReference type="InterPro" id="IPR057460">
    <property type="entry name" value="CAF17_C"/>
</dbReference>
<dbReference type="EMBL" id="JBGBPQ010000017">
    <property type="protein sequence ID" value="KAL1507639.1"/>
    <property type="molecule type" value="Genomic_DNA"/>
</dbReference>
<keyword evidence="2" id="KW-0809">Transit peptide</keyword>
<comment type="subcellular location">
    <subcellularLocation>
        <location evidence="1">Mitochondrion</location>
    </subcellularLocation>
</comment>
<dbReference type="Pfam" id="PF25455">
    <property type="entry name" value="Beta-barrel_CAF17_C"/>
    <property type="match status" value="1"/>
</dbReference>
<keyword evidence="6" id="KW-1185">Reference proteome</keyword>
<protein>
    <recommendedName>
        <fullName evidence="4">CAF17 C-terminal domain-containing protein</fullName>
    </recommendedName>
</protein>
<dbReference type="SUPFAM" id="SSF103025">
    <property type="entry name" value="Folate-binding domain"/>
    <property type="match status" value="1"/>
</dbReference>
<dbReference type="InterPro" id="IPR017703">
    <property type="entry name" value="YgfZ/GCV_T_CS"/>
</dbReference>
<dbReference type="PANTHER" id="PTHR22602:SF0">
    <property type="entry name" value="TRANSFERASE CAF17, MITOCHONDRIAL-RELATED"/>
    <property type="match status" value="1"/>
</dbReference>
<gene>
    <name evidence="5" type="ORF">AB1Y20_007256</name>
</gene>
<evidence type="ECO:0000256" key="1">
    <source>
        <dbReference type="ARBA" id="ARBA00004173"/>
    </source>
</evidence>
<dbReference type="AlphaFoldDB" id="A0AB34IWM5"/>